<evidence type="ECO:0000256" key="4">
    <source>
        <dbReference type="ARBA" id="ARBA00022692"/>
    </source>
</evidence>
<evidence type="ECO:0000256" key="8">
    <source>
        <dbReference type="ARBA" id="ARBA00022842"/>
    </source>
</evidence>
<name>E9GT70_DAPPU</name>
<dbReference type="eggNOG" id="KOG3619">
    <property type="taxonomic scope" value="Eukaryota"/>
</dbReference>
<feature type="non-terminal residue" evidence="13">
    <location>
        <position position="184"/>
    </location>
</feature>
<evidence type="ECO:0000256" key="7">
    <source>
        <dbReference type="ARBA" id="ARBA00022840"/>
    </source>
</evidence>
<keyword evidence="8" id="KW-0460">Magnesium</keyword>
<dbReference type="OMA" id="SRDEFKC"/>
<evidence type="ECO:0000256" key="9">
    <source>
        <dbReference type="ARBA" id="ARBA00022989"/>
    </source>
</evidence>
<dbReference type="GO" id="GO:0004016">
    <property type="term" value="F:adenylate cyclase activity"/>
    <property type="evidence" value="ECO:0007669"/>
    <property type="project" value="UniProtKB-EC"/>
</dbReference>
<dbReference type="GO" id="GO:0016020">
    <property type="term" value="C:membrane"/>
    <property type="evidence" value="ECO:0007669"/>
    <property type="project" value="UniProtKB-SubCell"/>
</dbReference>
<keyword evidence="10" id="KW-0472">Membrane</keyword>
<dbReference type="CDD" id="cd07302">
    <property type="entry name" value="CHD"/>
    <property type="match status" value="1"/>
</dbReference>
<protein>
    <recommendedName>
        <fullName evidence="3">adenylate cyclase</fullName>
        <ecNumber evidence="3">4.6.1.1</ecNumber>
    </recommendedName>
</protein>
<evidence type="ECO:0000256" key="2">
    <source>
        <dbReference type="ARBA" id="ARBA00004141"/>
    </source>
</evidence>
<evidence type="ECO:0000313" key="13">
    <source>
        <dbReference type="EMBL" id="EFX77318.1"/>
    </source>
</evidence>
<accession>E9GT70</accession>
<evidence type="ECO:0000256" key="3">
    <source>
        <dbReference type="ARBA" id="ARBA00012201"/>
    </source>
</evidence>
<feature type="non-terminal residue" evidence="13">
    <location>
        <position position="1"/>
    </location>
</feature>
<organism evidence="13 14">
    <name type="scientific">Daphnia pulex</name>
    <name type="common">Water flea</name>
    <dbReference type="NCBI Taxonomy" id="6669"/>
    <lineage>
        <taxon>Eukaryota</taxon>
        <taxon>Metazoa</taxon>
        <taxon>Ecdysozoa</taxon>
        <taxon>Arthropoda</taxon>
        <taxon>Crustacea</taxon>
        <taxon>Branchiopoda</taxon>
        <taxon>Diplostraca</taxon>
        <taxon>Cladocera</taxon>
        <taxon>Anomopoda</taxon>
        <taxon>Daphniidae</taxon>
        <taxon>Daphnia</taxon>
    </lineage>
</organism>
<gene>
    <name evidence="13" type="ORF">DAPPUDRAFT_27208</name>
</gene>
<dbReference type="FunFam" id="3.30.70.1230:FF:000008">
    <property type="entry name" value="Adenylate cyclase type 9"/>
    <property type="match status" value="1"/>
</dbReference>
<evidence type="ECO:0000313" key="14">
    <source>
        <dbReference type="Proteomes" id="UP000000305"/>
    </source>
</evidence>
<dbReference type="KEGG" id="dpx:DAPPUDRAFT_27208"/>
<dbReference type="InterPro" id="IPR001054">
    <property type="entry name" value="A/G_cyclase"/>
</dbReference>
<dbReference type="GO" id="GO:0035556">
    <property type="term" value="P:intracellular signal transduction"/>
    <property type="evidence" value="ECO:0007669"/>
    <property type="project" value="InterPro"/>
</dbReference>
<dbReference type="Proteomes" id="UP000000305">
    <property type="component" value="Unassembled WGS sequence"/>
</dbReference>
<dbReference type="PhylomeDB" id="E9GT70"/>
<dbReference type="InterPro" id="IPR029787">
    <property type="entry name" value="Nucleotide_cyclase"/>
</dbReference>
<feature type="domain" description="Guanylate cyclase" evidence="12">
    <location>
        <begin position="1"/>
        <end position="142"/>
    </location>
</feature>
<comment type="catalytic activity">
    <reaction evidence="1">
        <text>ATP = 3',5'-cyclic AMP + diphosphate</text>
        <dbReference type="Rhea" id="RHEA:15389"/>
        <dbReference type="ChEBI" id="CHEBI:30616"/>
        <dbReference type="ChEBI" id="CHEBI:33019"/>
        <dbReference type="ChEBI" id="CHEBI:58165"/>
        <dbReference type="EC" id="4.6.1.1"/>
    </reaction>
</comment>
<keyword evidence="11" id="KW-0456">Lyase</keyword>
<evidence type="ECO:0000256" key="10">
    <source>
        <dbReference type="ARBA" id="ARBA00023136"/>
    </source>
</evidence>
<dbReference type="SMART" id="SM00044">
    <property type="entry name" value="CYCc"/>
    <property type="match status" value="1"/>
</dbReference>
<dbReference type="GO" id="GO:0046872">
    <property type="term" value="F:metal ion binding"/>
    <property type="evidence" value="ECO:0007669"/>
    <property type="project" value="UniProtKB-KW"/>
</dbReference>
<dbReference type="PANTHER" id="PTHR45627:SF1">
    <property type="entry name" value="ADENYLATE CYCLASE TYPE 8"/>
    <property type="match status" value="1"/>
</dbReference>
<dbReference type="HOGENOM" id="CLU_001072_6_0_1"/>
<dbReference type="GO" id="GO:0005524">
    <property type="term" value="F:ATP binding"/>
    <property type="evidence" value="ECO:0007669"/>
    <property type="project" value="UniProtKB-KW"/>
</dbReference>
<proteinExistence type="predicted"/>
<evidence type="ECO:0000259" key="12">
    <source>
        <dbReference type="PROSITE" id="PS50125"/>
    </source>
</evidence>
<dbReference type="AlphaFoldDB" id="E9GT70"/>
<keyword evidence="5" id="KW-0479">Metal-binding</keyword>
<dbReference type="Pfam" id="PF00211">
    <property type="entry name" value="Guanylate_cyc"/>
    <property type="match status" value="1"/>
</dbReference>
<dbReference type="EMBL" id="GL732563">
    <property type="protein sequence ID" value="EFX77318.1"/>
    <property type="molecule type" value="Genomic_DNA"/>
</dbReference>
<keyword evidence="6" id="KW-0547">Nucleotide-binding</keyword>
<keyword evidence="4" id="KW-0812">Transmembrane</keyword>
<dbReference type="OrthoDB" id="2107370at2759"/>
<sequence>IRYLSIPNFTEFYSEDVNKGMECIRLLNEIIVDFNELLDESRFASIEKIKTIGSTYMAVSGLDPVQKTPTNGNEDEYLHLTALTDFALAMKDRLDEVNRHSFNNFQLRVGIGVGQVVGGVIGARKPVFDVWGNTVNEAASRMDLTGQMGRIQVTRDVYQKRGYRLQPRGLVQVKGKGEMQTYLV</sequence>
<evidence type="ECO:0000256" key="1">
    <source>
        <dbReference type="ARBA" id="ARBA00001593"/>
    </source>
</evidence>
<keyword evidence="7" id="KW-0067">ATP-binding</keyword>
<keyword evidence="9" id="KW-1133">Transmembrane helix</keyword>
<dbReference type="PANTHER" id="PTHR45627">
    <property type="entry name" value="ADENYLATE CYCLASE TYPE 1"/>
    <property type="match status" value="1"/>
</dbReference>
<dbReference type="STRING" id="6669.E9GT70"/>
<comment type="subcellular location">
    <subcellularLocation>
        <location evidence="2">Membrane</location>
        <topology evidence="2">Multi-pass membrane protein</topology>
    </subcellularLocation>
</comment>
<reference evidence="13 14" key="1">
    <citation type="journal article" date="2011" name="Science">
        <title>The ecoresponsive genome of Daphnia pulex.</title>
        <authorList>
            <person name="Colbourne J.K."/>
            <person name="Pfrender M.E."/>
            <person name="Gilbert D."/>
            <person name="Thomas W.K."/>
            <person name="Tucker A."/>
            <person name="Oakley T.H."/>
            <person name="Tokishita S."/>
            <person name="Aerts A."/>
            <person name="Arnold G.J."/>
            <person name="Basu M.K."/>
            <person name="Bauer D.J."/>
            <person name="Caceres C.E."/>
            <person name="Carmel L."/>
            <person name="Casola C."/>
            <person name="Choi J.H."/>
            <person name="Detter J.C."/>
            <person name="Dong Q."/>
            <person name="Dusheyko S."/>
            <person name="Eads B.D."/>
            <person name="Frohlich T."/>
            <person name="Geiler-Samerotte K.A."/>
            <person name="Gerlach D."/>
            <person name="Hatcher P."/>
            <person name="Jogdeo S."/>
            <person name="Krijgsveld J."/>
            <person name="Kriventseva E.V."/>
            <person name="Kultz D."/>
            <person name="Laforsch C."/>
            <person name="Lindquist E."/>
            <person name="Lopez J."/>
            <person name="Manak J.R."/>
            <person name="Muller J."/>
            <person name="Pangilinan J."/>
            <person name="Patwardhan R.P."/>
            <person name="Pitluck S."/>
            <person name="Pritham E.J."/>
            <person name="Rechtsteiner A."/>
            <person name="Rho M."/>
            <person name="Rogozin I.B."/>
            <person name="Sakarya O."/>
            <person name="Salamov A."/>
            <person name="Schaack S."/>
            <person name="Shapiro H."/>
            <person name="Shiga Y."/>
            <person name="Skalitzky C."/>
            <person name="Smith Z."/>
            <person name="Souvorov A."/>
            <person name="Sung W."/>
            <person name="Tang Z."/>
            <person name="Tsuchiya D."/>
            <person name="Tu H."/>
            <person name="Vos H."/>
            <person name="Wang M."/>
            <person name="Wolf Y.I."/>
            <person name="Yamagata H."/>
            <person name="Yamada T."/>
            <person name="Ye Y."/>
            <person name="Shaw J.R."/>
            <person name="Andrews J."/>
            <person name="Crease T.J."/>
            <person name="Tang H."/>
            <person name="Lucas S.M."/>
            <person name="Robertson H.M."/>
            <person name="Bork P."/>
            <person name="Koonin E.V."/>
            <person name="Zdobnov E.M."/>
            <person name="Grigoriev I.V."/>
            <person name="Lynch M."/>
            <person name="Boore J.L."/>
        </authorList>
    </citation>
    <scope>NUCLEOTIDE SEQUENCE [LARGE SCALE GENOMIC DNA]</scope>
</reference>
<keyword evidence="14" id="KW-1185">Reference proteome</keyword>
<dbReference type="PROSITE" id="PS50125">
    <property type="entry name" value="GUANYLATE_CYCLASE_2"/>
    <property type="match status" value="1"/>
</dbReference>
<dbReference type="GO" id="GO:0009190">
    <property type="term" value="P:cyclic nucleotide biosynthetic process"/>
    <property type="evidence" value="ECO:0007669"/>
    <property type="project" value="InterPro"/>
</dbReference>
<evidence type="ECO:0000256" key="11">
    <source>
        <dbReference type="ARBA" id="ARBA00023239"/>
    </source>
</evidence>
<dbReference type="Gene3D" id="3.30.70.1230">
    <property type="entry name" value="Nucleotide cyclase"/>
    <property type="match status" value="1"/>
</dbReference>
<evidence type="ECO:0000256" key="6">
    <source>
        <dbReference type="ARBA" id="ARBA00022741"/>
    </source>
</evidence>
<evidence type="ECO:0000256" key="5">
    <source>
        <dbReference type="ARBA" id="ARBA00022723"/>
    </source>
</evidence>
<dbReference type="EC" id="4.6.1.1" evidence="3"/>
<dbReference type="SUPFAM" id="SSF55073">
    <property type="entry name" value="Nucleotide cyclase"/>
    <property type="match status" value="1"/>
</dbReference>
<dbReference type="InParanoid" id="E9GT70"/>